<comment type="similarity">
    <text evidence="3">Belongs to the pancreatic ribonuclease family.</text>
</comment>
<dbReference type="GO" id="GO:0007338">
    <property type="term" value="P:single fertilization"/>
    <property type="evidence" value="ECO:0007669"/>
    <property type="project" value="UniProtKB-KW"/>
</dbReference>
<dbReference type="UniPathway" id="UPA00606"/>
<evidence type="ECO:0000256" key="24">
    <source>
        <dbReference type="ARBA" id="ARBA00083639"/>
    </source>
</evidence>
<evidence type="ECO:0000256" key="10">
    <source>
        <dbReference type="ARBA" id="ARBA00022676"/>
    </source>
</evidence>
<evidence type="ECO:0000256" key="7">
    <source>
        <dbReference type="ARBA" id="ARBA00013834"/>
    </source>
</evidence>
<keyword evidence="12" id="KW-0660">Purine salvage</keyword>
<evidence type="ECO:0000256" key="19">
    <source>
        <dbReference type="ARBA" id="ARBA00023970"/>
    </source>
</evidence>
<dbReference type="NCBIfam" id="NF006054">
    <property type="entry name" value="PRK08202.1"/>
    <property type="match status" value="1"/>
</dbReference>
<keyword evidence="26" id="KW-0812">Transmembrane</keyword>
<dbReference type="InterPro" id="IPR001427">
    <property type="entry name" value="RNaseA"/>
</dbReference>
<evidence type="ECO:0000256" key="26">
    <source>
        <dbReference type="SAM" id="Phobius"/>
    </source>
</evidence>
<dbReference type="PRINTS" id="PR00794">
    <property type="entry name" value="RIBONUCLEASE"/>
</dbReference>
<keyword evidence="14" id="KW-0130">Cell adhesion</keyword>
<keyword evidence="10" id="KW-0328">Glycosyltransferase</keyword>
<dbReference type="NCBIfam" id="TIGR01700">
    <property type="entry name" value="PNPH"/>
    <property type="match status" value="1"/>
</dbReference>
<sequence length="592" mass="65549">MASSSPENTALWVSRLPREGTSAPEMQRVLARSMVSGAKQQSGGAAGPGRGAGGNRAGWRHQSRKGTDRYERIGLELYTYEDYQDTAKWLLSHTEQRPQVAVICGSGLGGLVNKLTQAQTFDYSEIPNFPESTVPGHAGRLVFGILNGRACVMMQGRFHMYEGYPFWKVTFPVRVFRLLGVETLVVTNAAGGLNPNFEVGDIMLIRDHINLPGFSGENPLRGPNEERFGVRFPAMSDAYDRDMRQKAHSTWKQMGEQRELQEGTYVMLGGPNFETVAECRLLRNLGADAVGMSTVPEVIVARHCGLRVFGFSLITNKVIMDYESQGKANHEEVLEAGKQAAQKLERPASRVLFREKENLGGTKLETKKTQASLKLSRYVGKMKLTLVQIFFMMLLLLLGLGVGLGVGLQMAAAVLEESDQLLDEFLSSDSQDKAEATKEGLASRSTETLLVSNKEVVQPEDTIISEDEVGGDRMLRAEVLLHSNKDYLRSDMMDRECNALMALKVKSKDHTCIPQYIFIHEELDAVKAVCKSPAVACDLKGGKCHKSPRPFDLTFCKLSKSGQVIPHCNYVTFILEKYILMSCSDMKVQITS</sequence>
<reference evidence="28" key="1">
    <citation type="submission" date="2019-10" db="EMBL/GenBank/DDBJ databases">
        <title>The sequence and de novo assembly of the wild yak genome.</title>
        <authorList>
            <person name="Liu Y."/>
        </authorList>
    </citation>
    <scope>NUCLEOTIDE SEQUENCE [LARGE SCALE GENOMIC DNA]</scope>
    <source>
        <strain evidence="28">WY2019</strain>
    </source>
</reference>
<dbReference type="CDD" id="cd09009">
    <property type="entry name" value="PNP-EcPNPII_like"/>
    <property type="match status" value="1"/>
</dbReference>
<evidence type="ECO:0000259" key="27">
    <source>
        <dbReference type="SMART" id="SM00092"/>
    </source>
</evidence>
<accession>A0A6B0S7I8</accession>
<protein>
    <recommendedName>
        <fullName evidence="8">Inactive ribonuclease-like protein 10</fullName>
        <ecNumber evidence="6">2.4.2.1</ecNumber>
    </recommendedName>
    <alternativeName>
        <fullName evidence="21">Inosine phosphorylase</fullName>
    </alternativeName>
    <alternativeName>
        <fullName evidence="20">Inosine-guanosine phosphorylase</fullName>
    </alternativeName>
    <alternativeName>
        <fullName evidence="24">Protein Train A</fullName>
    </alternativeName>
    <alternativeName>
        <fullName evidence="7">Purine nucleoside phosphorylase</fullName>
    </alternativeName>
</protein>
<evidence type="ECO:0000256" key="13">
    <source>
        <dbReference type="ARBA" id="ARBA00022729"/>
    </source>
</evidence>
<comment type="pathway">
    <text evidence="2">Purine metabolism; purine nucleoside salvage.</text>
</comment>
<dbReference type="GO" id="GO:0007155">
    <property type="term" value="P:cell adhesion"/>
    <property type="evidence" value="ECO:0007669"/>
    <property type="project" value="UniProtKB-KW"/>
</dbReference>
<evidence type="ECO:0000256" key="20">
    <source>
        <dbReference type="ARBA" id="ARBA00031036"/>
    </source>
</evidence>
<evidence type="ECO:0000256" key="14">
    <source>
        <dbReference type="ARBA" id="ARBA00022889"/>
    </source>
</evidence>
<keyword evidence="15" id="KW-0278">Fertilization</keyword>
<dbReference type="InterPro" id="IPR036816">
    <property type="entry name" value="RNaseA-like_dom_sf"/>
</dbReference>
<dbReference type="Gene3D" id="3.40.50.1580">
    <property type="entry name" value="Nucleoside phosphorylase domain"/>
    <property type="match status" value="1"/>
</dbReference>
<proteinExistence type="inferred from homology"/>
<evidence type="ECO:0000256" key="4">
    <source>
        <dbReference type="ARBA" id="ARBA00006751"/>
    </source>
</evidence>
<evidence type="ECO:0000256" key="3">
    <source>
        <dbReference type="ARBA" id="ARBA00005600"/>
    </source>
</evidence>
<comment type="subcellular location">
    <subcellularLocation>
        <location evidence="1">Secreted</location>
    </subcellularLocation>
</comment>
<keyword evidence="11" id="KW-0808">Transferase</keyword>
<dbReference type="SUPFAM" id="SSF53167">
    <property type="entry name" value="Purine and uridine phosphorylases"/>
    <property type="match status" value="1"/>
</dbReference>
<evidence type="ECO:0000256" key="5">
    <source>
        <dbReference type="ARBA" id="ARBA00011233"/>
    </source>
</evidence>
<dbReference type="GO" id="GO:0004731">
    <property type="term" value="F:purine-nucleoside phosphorylase activity"/>
    <property type="evidence" value="ECO:0007669"/>
    <property type="project" value="UniProtKB-EC"/>
</dbReference>
<evidence type="ECO:0000313" key="28">
    <source>
        <dbReference type="EMBL" id="MXQ98030.1"/>
    </source>
</evidence>
<name>A0A6B0S7I8_9CETA</name>
<dbReference type="InterPro" id="IPR035994">
    <property type="entry name" value="Nucleoside_phosphorylase_sf"/>
</dbReference>
<keyword evidence="29" id="KW-1185">Reference proteome</keyword>
<evidence type="ECO:0000256" key="12">
    <source>
        <dbReference type="ARBA" id="ARBA00022726"/>
    </source>
</evidence>
<comment type="catalytic activity">
    <reaction evidence="19">
        <text>guanosine + phosphate = alpha-D-ribose 1-phosphate + guanine</text>
        <dbReference type="Rhea" id="RHEA:13233"/>
        <dbReference type="ChEBI" id="CHEBI:16235"/>
        <dbReference type="ChEBI" id="CHEBI:16750"/>
        <dbReference type="ChEBI" id="CHEBI:43474"/>
        <dbReference type="ChEBI" id="CHEBI:57720"/>
        <dbReference type="EC" id="2.4.2.1"/>
    </reaction>
</comment>
<dbReference type="CDD" id="cd00163">
    <property type="entry name" value="RNase_A"/>
    <property type="match status" value="1"/>
</dbReference>
<dbReference type="Proteomes" id="UP000322234">
    <property type="component" value="Unassembled WGS sequence"/>
</dbReference>
<evidence type="ECO:0000256" key="2">
    <source>
        <dbReference type="ARBA" id="ARBA00005058"/>
    </source>
</evidence>
<dbReference type="InterPro" id="IPR011268">
    <property type="entry name" value="Purine_phosphorylase"/>
</dbReference>
<dbReference type="Pfam" id="PF00074">
    <property type="entry name" value="RnaseA"/>
    <property type="match status" value="1"/>
</dbReference>
<evidence type="ECO:0000256" key="15">
    <source>
        <dbReference type="ARBA" id="ARBA00023279"/>
    </source>
</evidence>
<dbReference type="GO" id="GO:0003676">
    <property type="term" value="F:nucleic acid binding"/>
    <property type="evidence" value="ECO:0007669"/>
    <property type="project" value="InterPro"/>
</dbReference>
<evidence type="ECO:0000313" key="29">
    <source>
        <dbReference type="Proteomes" id="UP000322234"/>
    </source>
</evidence>
<gene>
    <name evidence="28" type="ORF">E5288_WYG020079</name>
</gene>
<evidence type="ECO:0000256" key="11">
    <source>
        <dbReference type="ARBA" id="ARBA00022679"/>
    </source>
</evidence>
<comment type="catalytic activity">
    <reaction evidence="17">
        <text>2'-deoxyguanosine + phosphate = 2-deoxy-alpha-D-ribose 1-phosphate + guanine</text>
        <dbReference type="Rhea" id="RHEA:27738"/>
        <dbReference type="ChEBI" id="CHEBI:16235"/>
        <dbReference type="ChEBI" id="CHEBI:17172"/>
        <dbReference type="ChEBI" id="CHEBI:43474"/>
        <dbReference type="ChEBI" id="CHEBI:57259"/>
        <dbReference type="EC" id="2.4.2.1"/>
    </reaction>
</comment>
<comment type="function">
    <text evidence="22">Secreted proximal epididymal protein required for post-testicular sperm maturation and male fertility. May be involved in sperm adhesion to the egg zona pellucida. Does not have ribonuclease activity.</text>
</comment>
<evidence type="ECO:0000256" key="17">
    <source>
        <dbReference type="ARBA" id="ARBA00023929"/>
    </source>
</evidence>
<dbReference type="GO" id="GO:0006166">
    <property type="term" value="P:purine ribonucleoside salvage"/>
    <property type="evidence" value="ECO:0007669"/>
    <property type="project" value="UniProtKB-KW"/>
</dbReference>
<evidence type="ECO:0000256" key="1">
    <source>
        <dbReference type="ARBA" id="ARBA00004613"/>
    </source>
</evidence>
<evidence type="ECO:0000256" key="8">
    <source>
        <dbReference type="ARBA" id="ARBA00021355"/>
    </source>
</evidence>
<feature type="transmembrane region" description="Helical" evidence="26">
    <location>
        <begin position="384"/>
        <end position="408"/>
    </location>
</feature>
<feature type="compositionally biased region" description="Gly residues" evidence="25">
    <location>
        <begin position="44"/>
        <end position="56"/>
    </location>
</feature>
<dbReference type="NCBIfam" id="TIGR01697">
    <property type="entry name" value="PNPH-PUNA-XAPA"/>
    <property type="match status" value="1"/>
</dbReference>
<evidence type="ECO:0000256" key="9">
    <source>
        <dbReference type="ARBA" id="ARBA00022525"/>
    </source>
</evidence>
<dbReference type="FunFam" id="3.40.50.1580:FF:000004">
    <property type="entry name" value="Purine nucleoside phosphorylase"/>
    <property type="match status" value="1"/>
</dbReference>
<dbReference type="PANTHER" id="PTHR11904:SF12">
    <property type="entry name" value="PURINE NUCLEOSIDE PHOSPHORYLASE"/>
    <property type="match status" value="1"/>
</dbReference>
<dbReference type="InterPro" id="IPR023412">
    <property type="entry name" value="RNaseA_domain"/>
</dbReference>
<dbReference type="Pfam" id="PF01048">
    <property type="entry name" value="PNP_UDP_1"/>
    <property type="match status" value="1"/>
</dbReference>
<dbReference type="InterPro" id="IPR018099">
    <property type="entry name" value="Purine_phosphorylase-2_CS"/>
</dbReference>
<dbReference type="PANTHER" id="PTHR11904">
    <property type="entry name" value="METHYLTHIOADENOSINE/PURINE NUCLEOSIDE PHOSPHORYLASE"/>
    <property type="match status" value="1"/>
</dbReference>
<dbReference type="GO" id="GO:0005737">
    <property type="term" value="C:cytoplasm"/>
    <property type="evidence" value="ECO:0007669"/>
    <property type="project" value="TreeGrafter"/>
</dbReference>
<organism evidence="28 29">
    <name type="scientific">Bos mutus</name>
    <name type="common">wild yak</name>
    <dbReference type="NCBI Taxonomy" id="72004"/>
    <lineage>
        <taxon>Eukaryota</taxon>
        <taxon>Metazoa</taxon>
        <taxon>Chordata</taxon>
        <taxon>Craniata</taxon>
        <taxon>Vertebrata</taxon>
        <taxon>Euteleostomi</taxon>
        <taxon>Mammalia</taxon>
        <taxon>Eutheria</taxon>
        <taxon>Laurasiatheria</taxon>
        <taxon>Artiodactyla</taxon>
        <taxon>Ruminantia</taxon>
        <taxon>Pecora</taxon>
        <taxon>Bovidae</taxon>
        <taxon>Bovinae</taxon>
        <taxon>Bos</taxon>
    </lineage>
</organism>
<keyword evidence="26" id="KW-1133">Transmembrane helix</keyword>
<comment type="catalytic activity">
    <reaction evidence="16">
        <text>inosine + phosphate = alpha-D-ribose 1-phosphate + hypoxanthine</text>
        <dbReference type="Rhea" id="RHEA:27646"/>
        <dbReference type="ChEBI" id="CHEBI:17368"/>
        <dbReference type="ChEBI" id="CHEBI:17596"/>
        <dbReference type="ChEBI" id="CHEBI:43474"/>
        <dbReference type="ChEBI" id="CHEBI:57720"/>
        <dbReference type="EC" id="2.4.2.1"/>
    </reaction>
</comment>
<evidence type="ECO:0000256" key="18">
    <source>
        <dbReference type="ARBA" id="ARBA00023950"/>
    </source>
</evidence>
<evidence type="ECO:0000256" key="6">
    <source>
        <dbReference type="ARBA" id="ARBA00011886"/>
    </source>
</evidence>
<dbReference type="Gene3D" id="3.10.130.10">
    <property type="entry name" value="Ribonuclease A-like domain"/>
    <property type="match status" value="1"/>
</dbReference>
<dbReference type="SUPFAM" id="SSF54076">
    <property type="entry name" value="RNase A-like"/>
    <property type="match status" value="1"/>
</dbReference>
<comment type="caution">
    <text evidence="28">The sequence shown here is derived from an EMBL/GenBank/DDBJ whole genome shotgun (WGS) entry which is preliminary data.</text>
</comment>
<evidence type="ECO:0000256" key="21">
    <source>
        <dbReference type="ARBA" id="ARBA00033072"/>
    </source>
</evidence>
<feature type="domain" description="Ribonuclease A-domain" evidence="27">
    <location>
        <begin position="473"/>
        <end position="588"/>
    </location>
</feature>
<dbReference type="FunFam" id="3.10.130.10:FF:000002">
    <property type="entry name" value="Inactive ribonuclease-like protein 10"/>
    <property type="match status" value="1"/>
</dbReference>
<evidence type="ECO:0000256" key="25">
    <source>
        <dbReference type="SAM" id="MobiDB-lite"/>
    </source>
</evidence>
<comment type="catalytic activity">
    <reaction evidence="18">
        <text>2'-deoxyinosine + phosphate = 2-deoxy-alpha-D-ribose 1-phosphate + hypoxanthine</text>
        <dbReference type="Rhea" id="RHEA:27750"/>
        <dbReference type="ChEBI" id="CHEBI:17368"/>
        <dbReference type="ChEBI" id="CHEBI:28997"/>
        <dbReference type="ChEBI" id="CHEBI:43474"/>
        <dbReference type="ChEBI" id="CHEBI:57259"/>
        <dbReference type="EC" id="2.4.2.1"/>
    </reaction>
</comment>
<keyword evidence="9" id="KW-0964">Secreted</keyword>
<keyword evidence="26" id="KW-0472">Membrane</keyword>
<comment type="subunit">
    <text evidence="5">Homotrimer.</text>
</comment>
<comment type="function">
    <text evidence="23">Catalyzes the phosphorolytic breakdown of the N-glycosidic bond in the beta-(deoxy)ribonucleoside molecules, with the formation of the corresponding free purine bases and pentose-1-phosphate. Preferentially acts on 6-oxopurine nucleosides including inosine and guanosine.</text>
</comment>
<evidence type="ECO:0000256" key="23">
    <source>
        <dbReference type="ARBA" id="ARBA00054498"/>
    </source>
</evidence>
<dbReference type="InterPro" id="IPR011270">
    <property type="entry name" value="Pur_Nuc_Pase_Ino/Guo-sp"/>
</dbReference>
<dbReference type="GO" id="GO:0005576">
    <property type="term" value="C:extracellular region"/>
    <property type="evidence" value="ECO:0007669"/>
    <property type="project" value="UniProtKB-SubCell"/>
</dbReference>
<evidence type="ECO:0000256" key="16">
    <source>
        <dbReference type="ARBA" id="ARBA00023918"/>
    </source>
</evidence>
<feature type="region of interest" description="Disordered" evidence="25">
    <location>
        <begin position="1"/>
        <end position="65"/>
    </location>
</feature>
<comment type="similarity">
    <text evidence="4">Belongs to the PNP/MTAP phosphorylase family.</text>
</comment>
<dbReference type="InterPro" id="IPR000845">
    <property type="entry name" value="Nucleoside_phosphorylase_d"/>
</dbReference>
<evidence type="ECO:0000256" key="22">
    <source>
        <dbReference type="ARBA" id="ARBA00045197"/>
    </source>
</evidence>
<dbReference type="PROSITE" id="PS01240">
    <property type="entry name" value="PNP_MTAP_2"/>
    <property type="match status" value="1"/>
</dbReference>
<dbReference type="AlphaFoldDB" id="A0A6B0S7I8"/>
<dbReference type="EMBL" id="VBQZ03000215">
    <property type="protein sequence ID" value="MXQ98030.1"/>
    <property type="molecule type" value="Genomic_DNA"/>
</dbReference>
<keyword evidence="13" id="KW-0732">Signal</keyword>
<dbReference type="SMART" id="SM00092">
    <property type="entry name" value="RNAse_Pc"/>
    <property type="match status" value="1"/>
</dbReference>
<dbReference type="EC" id="2.4.2.1" evidence="6"/>